<dbReference type="PANTHER" id="PTHR43285:SF2">
    <property type="entry name" value="ANTHRANILATE PHOSPHORIBOSYLTRANSFERASE"/>
    <property type="match status" value="1"/>
</dbReference>
<evidence type="ECO:0000256" key="4">
    <source>
        <dbReference type="ARBA" id="ARBA00022679"/>
    </source>
</evidence>
<dbReference type="EMBL" id="CP059319">
    <property type="protein sequence ID" value="QTH24608.1"/>
    <property type="molecule type" value="Genomic_DNA"/>
</dbReference>
<keyword evidence="9" id="KW-0460">Magnesium</keyword>
<comment type="subunit">
    <text evidence="9">Homodimer.</text>
</comment>
<dbReference type="GO" id="GO:0000162">
    <property type="term" value="P:L-tryptophan biosynthetic process"/>
    <property type="evidence" value="ECO:0007669"/>
    <property type="project" value="UniProtKB-UniRule"/>
</dbReference>
<evidence type="ECO:0000256" key="9">
    <source>
        <dbReference type="HAMAP-Rule" id="MF_00211"/>
    </source>
</evidence>
<keyword evidence="9" id="KW-0479">Metal-binding</keyword>
<feature type="binding site" evidence="9">
    <location>
        <position position="165"/>
    </location>
    <ligand>
        <name>anthranilate</name>
        <dbReference type="ChEBI" id="CHEBI:16567"/>
        <label>2</label>
    </ligand>
</feature>
<sequence>MTLARTPLPDPRVPLDQHDAHEVFAAILDGVHDEESLVAFLDGISARDETSAEIAGAAAAMRERMIPVAAPADAIDVCGTGGDGAHSLNVSTAVAIVVAAAGVPVAKHGNRAASSKAGAADTLEALGLDLDRASDRAEASLNEIGICFLFAQKHHPALKPLGPVRKRIGRRTIFNLTGPICNPAGVRRQLIGVARPDYLSTYAGALDRLGCDAAMMVSGDEPLDELSIGGPSSIIRLGAIGAGLERFEPEAAGLPRHPLDAIRGGDAAYNGAALGRLLDGEAGAYRDAVLLNAAAALIVAGRAADWAGGIAVAAEAIDSGRARALLARWIGF</sequence>
<reference evidence="12" key="2">
    <citation type="submission" date="2021-04" db="EMBL/GenBank/DDBJ databases">
        <title>Isolation and genomic analysis of the ibuprofen-degrading bacterium Sphingomonas strain MPO218.</title>
        <authorList>
            <person name="Aulestia M."/>
            <person name="Flores A."/>
            <person name="Mangas E.L."/>
            <person name="Perez-Pulido A.J."/>
            <person name="Santero E."/>
            <person name="Camacho E.M."/>
        </authorList>
    </citation>
    <scope>NUCLEOTIDE SEQUENCE</scope>
    <source>
        <strain evidence="12">MPO218</strain>
    </source>
</reference>
<comment type="cofactor">
    <cofactor evidence="9">
        <name>Mg(2+)</name>
        <dbReference type="ChEBI" id="CHEBI:18420"/>
    </cofactor>
    <text evidence="9">Binds 2 magnesium ions per monomer.</text>
</comment>
<feature type="binding site" evidence="9">
    <location>
        <position position="225"/>
    </location>
    <ligand>
        <name>Mg(2+)</name>
        <dbReference type="ChEBI" id="CHEBI:18420"/>
        <label>2</label>
    </ligand>
</feature>
<comment type="similarity">
    <text evidence="9">Belongs to the anthranilate phosphoribosyltransferase family.</text>
</comment>
<reference evidence="12" key="1">
    <citation type="submission" date="2020-07" db="EMBL/GenBank/DDBJ databases">
        <authorList>
            <person name="Camacho E."/>
        </authorList>
    </citation>
    <scope>NUCLEOTIDE SEQUENCE</scope>
    <source>
        <strain evidence="12">MPO218</strain>
    </source>
</reference>
<keyword evidence="2 9" id="KW-0028">Amino-acid biosynthesis</keyword>
<keyword evidence="4 9" id="KW-0808">Transferase</keyword>
<name>A0A975D8F9_9SPHN</name>
<dbReference type="InterPro" id="IPR035902">
    <property type="entry name" value="Nuc_phospho_transferase"/>
</dbReference>
<accession>A0A975D8F9</accession>
<comment type="function">
    <text evidence="9">Catalyzes the transfer of the phosphoribosyl group of 5-phosphorylribose-1-pyrophosphate (PRPP) to anthranilate to yield N-(5'-phosphoribosyl)-anthranilate (PRA).</text>
</comment>
<dbReference type="AlphaFoldDB" id="A0A975D8F9"/>
<dbReference type="InterPro" id="IPR005940">
    <property type="entry name" value="Anthranilate_Pribosyl_Tfrase"/>
</dbReference>
<evidence type="ECO:0000256" key="3">
    <source>
        <dbReference type="ARBA" id="ARBA00022676"/>
    </source>
</evidence>
<dbReference type="Gene3D" id="3.40.1030.10">
    <property type="entry name" value="Nucleoside phosphorylase/phosphoribosyltransferase catalytic domain"/>
    <property type="match status" value="1"/>
</dbReference>
<proteinExistence type="inferred from homology"/>
<dbReference type="GO" id="GO:0004048">
    <property type="term" value="F:anthranilate phosphoribosyltransferase activity"/>
    <property type="evidence" value="ECO:0007669"/>
    <property type="project" value="UniProtKB-UniRule"/>
</dbReference>
<evidence type="ECO:0000256" key="5">
    <source>
        <dbReference type="ARBA" id="ARBA00022822"/>
    </source>
</evidence>
<comment type="similarity">
    <text evidence="8">In the C-terminal section; belongs to the anthranilate phosphoribosyltransferase family.</text>
</comment>
<feature type="binding site" evidence="9">
    <location>
        <position position="224"/>
    </location>
    <ligand>
        <name>Mg(2+)</name>
        <dbReference type="ChEBI" id="CHEBI:18420"/>
        <label>2</label>
    </ligand>
</feature>
<keyword evidence="5 9" id="KW-0822">Tryptophan biosynthesis</keyword>
<feature type="binding site" evidence="9">
    <location>
        <position position="110"/>
    </location>
    <ligand>
        <name>anthranilate</name>
        <dbReference type="ChEBI" id="CHEBI:16567"/>
        <label>1</label>
    </ligand>
</feature>
<keyword evidence="6 9" id="KW-0057">Aromatic amino acid biosynthesis</keyword>
<dbReference type="Proteomes" id="UP000664914">
    <property type="component" value="Chromosome"/>
</dbReference>
<evidence type="ECO:0000259" key="11">
    <source>
        <dbReference type="Pfam" id="PF02885"/>
    </source>
</evidence>
<evidence type="ECO:0000313" key="12">
    <source>
        <dbReference type="EMBL" id="QTH24608.1"/>
    </source>
</evidence>
<comment type="catalytic activity">
    <reaction evidence="7 9">
        <text>N-(5-phospho-beta-D-ribosyl)anthranilate + diphosphate = 5-phospho-alpha-D-ribose 1-diphosphate + anthranilate</text>
        <dbReference type="Rhea" id="RHEA:11768"/>
        <dbReference type="ChEBI" id="CHEBI:16567"/>
        <dbReference type="ChEBI" id="CHEBI:18277"/>
        <dbReference type="ChEBI" id="CHEBI:33019"/>
        <dbReference type="ChEBI" id="CHEBI:58017"/>
        <dbReference type="EC" id="2.4.2.18"/>
    </reaction>
</comment>
<dbReference type="Pfam" id="PF00591">
    <property type="entry name" value="Glycos_transf_3"/>
    <property type="match status" value="1"/>
</dbReference>
<feature type="domain" description="Glycosyl transferase family 3" evidence="10">
    <location>
        <begin position="73"/>
        <end position="322"/>
    </location>
</feature>
<dbReference type="InterPro" id="IPR036320">
    <property type="entry name" value="Glycosyl_Trfase_fam3_N_dom_sf"/>
</dbReference>
<protein>
    <recommendedName>
        <fullName evidence="9">Anthranilate phosphoribosyltransferase</fullName>
        <ecNumber evidence="9">2.4.2.18</ecNumber>
    </recommendedName>
</protein>
<evidence type="ECO:0000256" key="7">
    <source>
        <dbReference type="ARBA" id="ARBA00052328"/>
    </source>
</evidence>
<dbReference type="FunFam" id="3.40.1030.10:FF:000002">
    <property type="entry name" value="Anthranilate phosphoribosyltransferase"/>
    <property type="match status" value="1"/>
</dbReference>
<evidence type="ECO:0000256" key="8">
    <source>
        <dbReference type="ARBA" id="ARBA00061188"/>
    </source>
</evidence>
<feature type="binding site" evidence="9">
    <location>
        <position position="79"/>
    </location>
    <ligand>
        <name>5-phospho-alpha-D-ribose 1-diphosphate</name>
        <dbReference type="ChEBI" id="CHEBI:58017"/>
    </ligand>
</feature>
<feature type="binding site" evidence="9">
    <location>
        <position position="87"/>
    </location>
    <ligand>
        <name>5-phospho-alpha-D-ribose 1-diphosphate</name>
        <dbReference type="ChEBI" id="CHEBI:58017"/>
    </ligand>
</feature>
<dbReference type="GO" id="GO:0000287">
    <property type="term" value="F:magnesium ion binding"/>
    <property type="evidence" value="ECO:0007669"/>
    <property type="project" value="UniProtKB-UniRule"/>
</dbReference>
<evidence type="ECO:0000256" key="1">
    <source>
        <dbReference type="ARBA" id="ARBA00004907"/>
    </source>
</evidence>
<gene>
    <name evidence="9 12" type="primary">trpD</name>
    <name evidence="12" type="ORF">HRJ34_16380</name>
</gene>
<dbReference type="Gene3D" id="1.20.970.10">
    <property type="entry name" value="Transferase, Pyrimidine Nucleoside Phosphorylase, Chain C"/>
    <property type="match status" value="1"/>
</dbReference>
<evidence type="ECO:0000313" key="13">
    <source>
        <dbReference type="Proteomes" id="UP000664914"/>
    </source>
</evidence>
<organism evidence="12 13">
    <name type="scientific">Rhizorhabdus wittichii</name>
    <dbReference type="NCBI Taxonomy" id="160791"/>
    <lineage>
        <taxon>Bacteria</taxon>
        <taxon>Pseudomonadati</taxon>
        <taxon>Pseudomonadota</taxon>
        <taxon>Alphaproteobacteria</taxon>
        <taxon>Sphingomonadales</taxon>
        <taxon>Sphingomonadaceae</taxon>
        <taxon>Rhizorhabdus</taxon>
    </lineage>
</organism>
<dbReference type="HAMAP" id="MF_00211">
    <property type="entry name" value="TrpD"/>
    <property type="match status" value="1"/>
</dbReference>
<evidence type="ECO:0000259" key="10">
    <source>
        <dbReference type="Pfam" id="PF00591"/>
    </source>
</evidence>
<feature type="binding site" evidence="9">
    <location>
        <position position="225"/>
    </location>
    <ligand>
        <name>Mg(2+)</name>
        <dbReference type="ChEBI" id="CHEBI:18420"/>
        <label>1</label>
    </ligand>
</feature>
<evidence type="ECO:0000256" key="6">
    <source>
        <dbReference type="ARBA" id="ARBA00023141"/>
    </source>
</evidence>
<dbReference type="InterPro" id="IPR017459">
    <property type="entry name" value="Glycosyl_Trfase_fam3_N_dom"/>
</dbReference>
<dbReference type="Pfam" id="PF02885">
    <property type="entry name" value="Glycos_trans_3N"/>
    <property type="match status" value="1"/>
</dbReference>
<comment type="pathway">
    <text evidence="1 9">Amino-acid biosynthesis; L-tryptophan biosynthesis; L-tryptophan from chorismate: step 2/5.</text>
</comment>
<dbReference type="NCBIfam" id="TIGR01245">
    <property type="entry name" value="trpD"/>
    <property type="match status" value="1"/>
</dbReference>
<feature type="binding site" evidence="9">
    <location>
        <position position="91"/>
    </location>
    <ligand>
        <name>Mg(2+)</name>
        <dbReference type="ChEBI" id="CHEBI:18420"/>
        <label>1</label>
    </ligand>
</feature>
<feature type="domain" description="Glycosyl transferase family 3 N-terminal" evidence="11">
    <location>
        <begin position="14"/>
        <end position="64"/>
    </location>
</feature>
<feature type="binding site" evidence="9">
    <location>
        <begin position="82"/>
        <end position="83"/>
    </location>
    <ligand>
        <name>5-phospho-alpha-D-ribose 1-diphosphate</name>
        <dbReference type="ChEBI" id="CHEBI:58017"/>
    </ligand>
</feature>
<dbReference type="EC" id="2.4.2.18" evidence="9"/>
<feature type="binding site" evidence="9">
    <location>
        <begin position="89"/>
        <end position="92"/>
    </location>
    <ligand>
        <name>5-phospho-alpha-D-ribose 1-diphosphate</name>
        <dbReference type="ChEBI" id="CHEBI:58017"/>
    </ligand>
</feature>
<dbReference type="GO" id="GO:0005829">
    <property type="term" value="C:cytosol"/>
    <property type="evidence" value="ECO:0007669"/>
    <property type="project" value="TreeGrafter"/>
</dbReference>
<feature type="binding site" evidence="9">
    <location>
        <position position="79"/>
    </location>
    <ligand>
        <name>anthranilate</name>
        <dbReference type="ChEBI" id="CHEBI:16567"/>
        <label>1</label>
    </ligand>
</feature>
<dbReference type="SUPFAM" id="SSF47648">
    <property type="entry name" value="Nucleoside phosphorylase/phosphoribosyltransferase N-terminal domain"/>
    <property type="match status" value="1"/>
</dbReference>
<evidence type="ECO:0000256" key="2">
    <source>
        <dbReference type="ARBA" id="ARBA00022605"/>
    </source>
</evidence>
<feature type="binding site" evidence="9">
    <location>
        <position position="119"/>
    </location>
    <ligand>
        <name>5-phospho-alpha-D-ribose 1-diphosphate</name>
        <dbReference type="ChEBI" id="CHEBI:58017"/>
    </ligand>
</feature>
<comment type="caution">
    <text evidence="9">Lacks conserved residue(s) required for the propagation of feature annotation.</text>
</comment>
<dbReference type="PANTHER" id="PTHR43285">
    <property type="entry name" value="ANTHRANILATE PHOSPHORIBOSYLTRANSFERASE"/>
    <property type="match status" value="1"/>
</dbReference>
<feature type="binding site" evidence="9">
    <location>
        <begin position="107"/>
        <end position="115"/>
    </location>
    <ligand>
        <name>5-phospho-alpha-D-ribose 1-diphosphate</name>
        <dbReference type="ChEBI" id="CHEBI:58017"/>
    </ligand>
</feature>
<keyword evidence="3 9" id="KW-0328">Glycosyltransferase</keyword>
<dbReference type="SUPFAM" id="SSF52418">
    <property type="entry name" value="Nucleoside phosphorylase/phosphoribosyltransferase catalytic domain"/>
    <property type="match status" value="1"/>
</dbReference>
<dbReference type="InterPro" id="IPR000312">
    <property type="entry name" value="Glycosyl_Trfase_fam3"/>
</dbReference>